<dbReference type="EMBL" id="VSSQ01015895">
    <property type="protein sequence ID" value="MPM56718.1"/>
    <property type="molecule type" value="Genomic_DNA"/>
</dbReference>
<keyword evidence="9" id="KW-0460">Magnesium</keyword>
<evidence type="ECO:0000256" key="1">
    <source>
        <dbReference type="ARBA" id="ARBA00004496"/>
    </source>
</evidence>
<dbReference type="SUPFAM" id="SSF52540">
    <property type="entry name" value="P-loop containing nucleoside triphosphate hydrolases"/>
    <property type="match status" value="1"/>
</dbReference>
<name>A0A645AVC8_9ZZZZ</name>
<dbReference type="InterPro" id="IPR027417">
    <property type="entry name" value="P-loop_NTPase"/>
</dbReference>
<keyword evidence="6" id="KW-0479">Metal-binding</keyword>
<dbReference type="PANTHER" id="PTHR33540">
    <property type="entry name" value="TRNA THREONYLCARBAMOYLADENOSINE BIOSYNTHESIS PROTEIN TSAE"/>
    <property type="match status" value="1"/>
</dbReference>
<keyword evidence="5" id="KW-0819">tRNA processing</keyword>
<dbReference type="GO" id="GO:0002949">
    <property type="term" value="P:tRNA threonylcarbamoyladenosine modification"/>
    <property type="evidence" value="ECO:0007669"/>
    <property type="project" value="InterPro"/>
</dbReference>
<proteinExistence type="inferred from homology"/>
<evidence type="ECO:0000313" key="11">
    <source>
        <dbReference type="EMBL" id="MPM56718.1"/>
    </source>
</evidence>
<sequence>MKITLKTNSKIETIALGEKMAKYLIPNSVITLAGDLGAGKTTLVSGIAKGLGIKEQVTSPTFNIMKCYFHKPLSLYHIDAYRLDGVNKDIGLEEFIDGDGVCVVEWPNYIIEMLPHNSLEIVIHNLGDDVRELTISSNDKRFEKLIKTIGDK</sequence>
<evidence type="ECO:0000256" key="5">
    <source>
        <dbReference type="ARBA" id="ARBA00022694"/>
    </source>
</evidence>
<evidence type="ECO:0000256" key="4">
    <source>
        <dbReference type="ARBA" id="ARBA00022490"/>
    </source>
</evidence>
<evidence type="ECO:0000256" key="9">
    <source>
        <dbReference type="ARBA" id="ARBA00022842"/>
    </source>
</evidence>
<dbReference type="PANTHER" id="PTHR33540:SF2">
    <property type="entry name" value="TRNA THREONYLCARBAMOYLADENOSINE BIOSYNTHESIS PROTEIN TSAE"/>
    <property type="match status" value="1"/>
</dbReference>
<gene>
    <name evidence="11" type="primary">tsaE_24</name>
    <name evidence="11" type="ORF">SDC9_103532</name>
</gene>
<reference evidence="11" key="1">
    <citation type="submission" date="2019-08" db="EMBL/GenBank/DDBJ databases">
        <authorList>
            <person name="Kucharzyk K."/>
            <person name="Murdoch R.W."/>
            <person name="Higgins S."/>
            <person name="Loffler F."/>
        </authorList>
    </citation>
    <scope>NUCLEOTIDE SEQUENCE</scope>
</reference>
<evidence type="ECO:0000256" key="2">
    <source>
        <dbReference type="ARBA" id="ARBA00007599"/>
    </source>
</evidence>
<dbReference type="AlphaFoldDB" id="A0A645AVC8"/>
<accession>A0A645AVC8</accession>
<evidence type="ECO:0000256" key="8">
    <source>
        <dbReference type="ARBA" id="ARBA00022840"/>
    </source>
</evidence>
<dbReference type="Pfam" id="PF02367">
    <property type="entry name" value="TsaE"/>
    <property type="match status" value="1"/>
</dbReference>
<dbReference type="InterPro" id="IPR003442">
    <property type="entry name" value="T6A_TsaE"/>
</dbReference>
<evidence type="ECO:0000256" key="6">
    <source>
        <dbReference type="ARBA" id="ARBA00022723"/>
    </source>
</evidence>
<dbReference type="GO" id="GO:0005737">
    <property type="term" value="C:cytoplasm"/>
    <property type="evidence" value="ECO:0007669"/>
    <property type="project" value="UniProtKB-SubCell"/>
</dbReference>
<comment type="caution">
    <text evidence="11">The sequence shown here is derived from an EMBL/GenBank/DDBJ whole genome shotgun (WGS) entry which is preliminary data.</text>
</comment>
<comment type="similarity">
    <text evidence="2">Belongs to the TsaE family.</text>
</comment>
<dbReference type="GO" id="GO:0005524">
    <property type="term" value="F:ATP binding"/>
    <property type="evidence" value="ECO:0007669"/>
    <property type="project" value="UniProtKB-KW"/>
</dbReference>
<dbReference type="GO" id="GO:0046872">
    <property type="term" value="F:metal ion binding"/>
    <property type="evidence" value="ECO:0007669"/>
    <property type="project" value="UniProtKB-KW"/>
</dbReference>
<protein>
    <recommendedName>
        <fullName evidence="3">tRNA threonylcarbamoyladenosine biosynthesis protein TsaE</fullName>
    </recommendedName>
    <alternativeName>
        <fullName evidence="10">t(6)A37 threonylcarbamoyladenosine biosynthesis protein TsaE</fullName>
    </alternativeName>
</protein>
<keyword evidence="4" id="KW-0963">Cytoplasm</keyword>
<keyword evidence="8" id="KW-0067">ATP-binding</keyword>
<evidence type="ECO:0000256" key="3">
    <source>
        <dbReference type="ARBA" id="ARBA00019010"/>
    </source>
</evidence>
<comment type="subcellular location">
    <subcellularLocation>
        <location evidence="1">Cytoplasm</location>
    </subcellularLocation>
</comment>
<dbReference type="NCBIfam" id="TIGR00150">
    <property type="entry name" value="T6A_YjeE"/>
    <property type="match status" value="1"/>
</dbReference>
<evidence type="ECO:0000256" key="7">
    <source>
        <dbReference type="ARBA" id="ARBA00022741"/>
    </source>
</evidence>
<keyword evidence="7" id="KW-0547">Nucleotide-binding</keyword>
<dbReference type="Gene3D" id="3.40.50.300">
    <property type="entry name" value="P-loop containing nucleotide triphosphate hydrolases"/>
    <property type="match status" value="1"/>
</dbReference>
<organism evidence="11">
    <name type="scientific">bioreactor metagenome</name>
    <dbReference type="NCBI Taxonomy" id="1076179"/>
    <lineage>
        <taxon>unclassified sequences</taxon>
        <taxon>metagenomes</taxon>
        <taxon>ecological metagenomes</taxon>
    </lineage>
</organism>
<evidence type="ECO:0000256" key="10">
    <source>
        <dbReference type="ARBA" id="ARBA00032441"/>
    </source>
</evidence>